<evidence type="ECO:0000313" key="2">
    <source>
        <dbReference type="Proteomes" id="UP000539538"/>
    </source>
</evidence>
<dbReference type="Proteomes" id="UP000539538">
    <property type="component" value="Unassembled WGS sequence"/>
</dbReference>
<organism evidence="1 2">
    <name type="scientific">Aminobacter niigataensis</name>
    <dbReference type="NCBI Taxonomy" id="83265"/>
    <lineage>
        <taxon>Bacteria</taxon>
        <taxon>Pseudomonadati</taxon>
        <taxon>Pseudomonadota</taxon>
        <taxon>Alphaproteobacteria</taxon>
        <taxon>Hyphomicrobiales</taxon>
        <taxon>Phyllobacteriaceae</taxon>
        <taxon>Aminobacter</taxon>
    </lineage>
</organism>
<reference evidence="1 2" key="1">
    <citation type="submission" date="2020-08" db="EMBL/GenBank/DDBJ databases">
        <title>Genomic Encyclopedia of Type Strains, Phase IV (KMG-IV): sequencing the most valuable type-strain genomes for metagenomic binning, comparative biology and taxonomic classification.</title>
        <authorList>
            <person name="Goeker M."/>
        </authorList>
    </citation>
    <scope>NUCLEOTIDE SEQUENCE [LARGE SCALE GENOMIC DNA]</scope>
    <source>
        <strain evidence="1 2">DSM 7050</strain>
    </source>
</reference>
<gene>
    <name evidence="1" type="ORF">GGQ99_002994</name>
</gene>
<sequence>MHELVTLEGWSSPLVEAVTRTRVASGGGMRMQPDGCWDVVIFRNGDTITRASV</sequence>
<proteinExistence type="predicted"/>
<keyword evidence="2" id="KW-1185">Reference proteome</keyword>
<accession>A0ABR6L3P4</accession>
<comment type="caution">
    <text evidence="1">The sequence shown here is derived from an EMBL/GenBank/DDBJ whole genome shotgun (WGS) entry which is preliminary data.</text>
</comment>
<dbReference type="EMBL" id="JACHOT010000003">
    <property type="protein sequence ID" value="MBB4651231.1"/>
    <property type="molecule type" value="Genomic_DNA"/>
</dbReference>
<dbReference type="RefSeq" id="WP_183263104.1">
    <property type="nucleotide sequence ID" value="NZ_BAAAVZ010000015.1"/>
</dbReference>
<protein>
    <submittedName>
        <fullName evidence="1">Uncharacterized protein</fullName>
    </submittedName>
</protein>
<name>A0ABR6L3P4_9HYPH</name>
<evidence type="ECO:0000313" key="1">
    <source>
        <dbReference type="EMBL" id="MBB4651231.1"/>
    </source>
</evidence>